<dbReference type="Proteomes" id="UP000092600">
    <property type="component" value="Unassembled WGS sequence"/>
</dbReference>
<evidence type="ECO:0000256" key="10">
    <source>
        <dbReference type="ARBA" id="ARBA00038715"/>
    </source>
</evidence>
<dbReference type="GO" id="GO:0051119">
    <property type="term" value="F:sugar transmembrane transporter activity"/>
    <property type="evidence" value="ECO:0007669"/>
    <property type="project" value="InterPro"/>
</dbReference>
<dbReference type="InterPro" id="IPR004316">
    <property type="entry name" value="SWEET_rpt"/>
</dbReference>
<evidence type="ECO:0000256" key="9">
    <source>
        <dbReference type="ARBA" id="ARBA00023136"/>
    </source>
</evidence>
<evidence type="ECO:0000256" key="3">
    <source>
        <dbReference type="ARBA" id="ARBA00022448"/>
    </source>
</evidence>
<evidence type="ECO:0000256" key="5">
    <source>
        <dbReference type="ARBA" id="ARBA00022597"/>
    </source>
</evidence>
<feature type="transmembrane region" description="Helical" evidence="11">
    <location>
        <begin position="164"/>
        <end position="186"/>
    </location>
</feature>
<protein>
    <recommendedName>
        <fullName evidence="11">Bidirectional sugar transporter SWEET</fullName>
    </recommendedName>
</protein>
<name>A0A199UQL2_ANACO</name>
<feature type="region of interest" description="Disordered" evidence="12">
    <location>
        <begin position="242"/>
        <end position="268"/>
    </location>
</feature>
<keyword evidence="6 11" id="KW-0812">Transmembrane</keyword>
<comment type="similarity">
    <text evidence="2 11">Belongs to the SWEET sugar transporter family.</text>
</comment>
<feature type="transmembrane region" description="Helical" evidence="11">
    <location>
        <begin position="6"/>
        <end position="24"/>
    </location>
</feature>
<dbReference type="EMBL" id="LSRQ01005821">
    <property type="protein sequence ID" value="OAY66951.1"/>
    <property type="molecule type" value="Genomic_DNA"/>
</dbReference>
<feature type="transmembrane region" description="Helical" evidence="11">
    <location>
        <begin position="71"/>
        <end position="93"/>
    </location>
</feature>
<dbReference type="Gene3D" id="1.20.1280.290">
    <property type="match status" value="2"/>
</dbReference>
<keyword evidence="4" id="KW-1003">Cell membrane</keyword>
<evidence type="ECO:0000313" key="13">
    <source>
        <dbReference type="EMBL" id="OAY66951.1"/>
    </source>
</evidence>
<evidence type="ECO:0000256" key="4">
    <source>
        <dbReference type="ARBA" id="ARBA00022475"/>
    </source>
</evidence>
<dbReference type="FunFam" id="1.20.1280.290:FF:000001">
    <property type="entry name" value="Bidirectional sugar transporter SWEET"/>
    <property type="match status" value="1"/>
</dbReference>
<accession>A0A199UQL2</accession>
<keyword evidence="9 11" id="KW-0472">Membrane</keyword>
<feature type="transmembrane region" description="Helical" evidence="11">
    <location>
        <begin position="131"/>
        <end position="152"/>
    </location>
</feature>
<dbReference type="Pfam" id="PF03083">
    <property type="entry name" value="MtN3_slv"/>
    <property type="match status" value="2"/>
</dbReference>
<sequence length="268" mass="29792">MVSADAIRTVVGILGNIISLGLFLSPVPTFYRIWKKGAVEQFSAAPYLATLLNCMMWVVYGLPLVHPHSTLVLTINGLGLLIELCYVLLFLLFSDGRKRLRVFLILAAEVAFVVAVVLLVLTLAHTHDRRTLVVGIICVLFGTMMYAAPLTIMKLVIQTKSVEFLPLYLAVAFFLNSACWTTYALIRFDLFITIPNGLGLLFAVAQLVLHCVYYKSTKQQIEARRKMTELSLAEVVVPEESCRTSTTATTTPKWPPLRQPQDTKSPDA</sequence>
<evidence type="ECO:0000256" key="1">
    <source>
        <dbReference type="ARBA" id="ARBA00004651"/>
    </source>
</evidence>
<evidence type="ECO:0000256" key="12">
    <source>
        <dbReference type="SAM" id="MobiDB-lite"/>
    </source>
</evidence>
<organism evidence="13 14">
    <name type="scientific">Ananas comosus</name>
    <name type="common">Pineapple</name>
    <name type="synonym">Ananas ananas</name>
    <dbReference type="NCBI Taxonomy" id="4615"/>
    <lineage>
        <taxon>Eukaryota</taxon>
        <taxon>Viridiplantae</taxon>
        <taxon>Streptophyta</taxon>
        <taxon>Embryophyta</taxon>
        <taxon>Tracheophyta</taxon>
        <taxon>Spermatophyta</taxon>
        <taxon>Magnoliopsida</taxon>
        <taxon>Liliopsida</taxon>
        <taxon>Poales</taxon>
        <taxon>Bromeliaceae</taxon>
        <taxon>Bromelioideae</taxon>
        <taxon>Ananas</taxon>
    </lineage>
</organism>
<dbReference type="PANTHER" id="PTHR10791:SF130">
    <property type="entry name" value="BIDIRECTIONAL SUGAR TRANSPORTER SWEET6-RELATED"/>
    <property type="match status" value="1"/>
</dbReference>
<proteinExistence type="inferred from homology"/>
<evidence type="ECO:0000256" key="11">
    <source>
        <dbReference type="RuleBase" id="RU910715"/>
    </source>
</evidence>
<evidence type="ECO:0000256" key="6">
    <source>
        <dbReference type="ARBA" id="ARBA00022692"/>
    </source>
</evidence>
<evidence type="ECO:0000313" key="14">
    <source>
        <dbReference type="Proteomes" id="UP000092600"/>
    </source>
</evidence>
<dbReference type="GO" id="GO:0005886">
    <property type="term" value="C:plasma membrane"/>
    <property type="evidence" value="ECO:0007669"/>
    <property type="project" value="UniProtKB-SubCell"/>
</dbReference>
<evidence type="ECO:0000256" key="8">
    <source>
        <dbReference type="ARBA" id="ARBA00022989"/>
    </source>
</evidence>
<keyword evidence="7" id="KW-0677">Repeat</keyword>
<feature type="transmembrane region" description="Helical" evidence="11">
    <location>
        <begin position="45"/>
        <end position="65"/>
    </location>
</feature>
<reference evidence="13 14" key="1">
    <citation type="journal article" date="2016" name="DNA Res.">
        <title>The draft genome of MD-2 pineapple using hybrid error correction of long reads.</title>
        <authorList>
            <person name="Redwan R.M."/>
            <person name="Saidin A."/>
            <person name="Kumar S.V."/>
        </authorList>
    </citation>
    <scope>NUCLEOTIDE SEQUENCE [LARGE SCALE GENOMIC DNA]</scope>
    <source>
        <strain evidence="14">cv. MD2</strain>
        <tissue evidence="13">Leaf</tissue>
    </source>
</reference>
<keyword evidence="8 11" id="KW-1133">Transmembrane helix</keyword>
<dbReference type="PANTHER" id="PTHR10791">
    <property type="entry name" value="RAG1-ACTIVATING PROTEIN 1"/>
    <property type="match status" value="1"/>
</dbReference>
<dbReference type="FunFam" id="1.20.1280.290:FF:000002">
    <property type="entry name" value="Bidirectional sugar transporter SWEET"/>
    <property type="match status" value="1"/>
</dbReference>
<comment type="subcellular location">
    <subcellularLocation>
        <location evidence="1 11">Cell membrane</location>
        <topology evidence="1 11">Multi-pass membrane protein</topology>
    </subcellularLocation>
</comment>
<comment type="subunit">
    <text evidence="10">Forms homooligomers and/or heterooligomers.</text>
</comment>
<comment type="function">
    <text evidence="11">Mediates both low-affinity uptake and efflux of sugar across the membrane.</text>
</comment>
<gene>
    <name evidence="13" type="ORF">ACMD2_06452</name>
</gene>
<evidence type="ECO:0000256" key="2">
    <source>
        <dbReference type="ARBA" id="ARBA00007809"/>
    </source>
</evidence>
<comment type="caution">
    <text evidence="13">The sequence shown here is derived from an EMBL/GenBank/DDBJ whole genome shotgun (WGS) entry which is preliminary data.</text>
</comment>
<dbReference type="AlphaFoldDB" id="A0A199UQL2"/>
<keyword evidence="5 11" id="KW-0762">Sugar transport</keyword>
<keyword evidence="3 11" id="KW-0813">Transport</keyword>
<evidence type="ECO:0000256" key="7">
    <source>
        <dbReference type="ARBA" id="ARBA00022737"/>
    </source>
</evidence>
<feature type="transmembrane region" description="Helical" evidence="11">
    <location>
        <begin position="100"/>
        <end position="125"/>
    </location>
</feature>
<feature type="transmembrane region" description="Helical" evidence="11">
    <location>
        <begin position="192"/>
        <end position="214"/>
    </location>
</feature>
<dbReference type="InterPro" id="IPR047664">
    <property type="entry name" value="SWEET"/>
</dbReference>